<dbReference type="EMBL" id="CP019344">
    <property type="protein sequence ID" value="ARN76518.1"/>
    <property type="molecule type" value="Genomic_DNA"/>
</dbReference>
<evidence type="ECO:0000313" key="3">
    <source>
        <dbReference type="EMBL" id="ARN76518.1"/>
    </source>
</evidence>
<evidence type="ECO:0000313" key="5">
    <source>
        <dbReference type="EMBL" id="ARN79295.1"/>
    </source>
</evidence>
<dbReference type="InterPro" id="IPR005835">
    <property type="entry name" value="NTP_transferase_dom"/>
</dbReference>
<dbReference type="InterPro" id="IPR046342">
    <property type="entry name" value="CBS_dom_sf"/>
</dbReference>
<dbReference type="SUPFAM" id="SSF53448">
    <property type="entry name" value="Nucleotide-diphospho-sugar transferases"/>
    <property type="match status" value="1"/>
</dbReference>
<gene>
    <name evidence="3" type="ORF">BST97_00035</name>
    <name evidence="4" type="ORF">BST97_15575</name>
    <name evidence="5" type="ORF">BST97_15600</name>
</gene>
<feature type="domain" description="Nucleotidyl transferase" evidence="1">
    <location>
        <begin position="130"/>
        <end position="350"/>
    </location>
</feature>
<sequence length="357" mass="41234">MQGNISKISIDSNASLLEAIKQMDVLDGKLLMVTDNENDYVSIISIGDIQRYLITHQNIEAKVTDALRQNVRVASIDDSPEQIKNIMLEFRTEFMPVLDEKGDLDRVIFWKDIFEEKQTFNKEKINVPVVIMAGGKGTRLKPITNIIPKPLVPVGERPIVQIIMDQFSEMGTENFYMSVNYKADMIQQYFDKIEKPYAVNYFEEDKPLGTAGSLSLIKNQITETFFVSNCDILIDQDYEEVYKWHKKNKNEITSIAAIKNYHIPYGTLEIGRDGLLENMKEKPDLTFFVNAGVYIVEPHLLHDIPNNEFYHITYLMEKVKQRGGRVGVFPVSEGSWMDIGNWVEYNKTQEMFKKRFS</sequence>
<dbReference type="STRING" id="331648.BST97_00035"/>
<dbReference type="AlphaFoldDB" id="A0A1W6MNX8"/>
<protein>
    <submittedName>
        <fullName evidence="5">Mannose-1-phosphate guanylyltransferase</fullName>
    </submittedName>
</protein>
<dbReference type="EMBL" id="CP019344">
    <property type="protein sequence ID" value="ARN79295.1"/>
    <property type="molecule type" value="Genomic_DNA"/>
</dbReference>
<dbReference type="InterPro" id="IPR050486">
    <property type="entry name" value="Mannose-1P_guanyltransferase"/>
</dbReference>
<accession>A0A1W6MNX8</accession>
<reference evidence="5 6" key="1">
    <citation type="submission" date="2016-11" db="EMBL/GenBank/DDBJ databases">
        <title>Trade-off between light-utilization and light-protection in marine flavobacteria.</title>
        <authorList>
            <person name="Kumagai Y."/>
        </authorList>
    </citation>
    <scope>NUCLEOTIDE SEQUENCE [LARGE SCALE GENOMIC DNA]</scope>
    <source>
        <strain evidence="5 6">JCM 13191</strain>
    </source>
</reference>
<dbReference type="OrthoDB" id="9813880at2"/>
<dbReference type="Pfam" id="PF00571">
    <property type="entry name" value="CBS"/>
    <property type="match status" value="1"/>
</dbReference>
<evidence type="ECO:0000313" key="4">
    <source>
        <dbReference type="EMBL" id="ARN79290.1"/>
    </source>
</evidence>
<name>A0A1W6MNX8_9FLAO</name>
<dbReference type="GO" id="GO:0016779">
    <property type="term" value="F:nucleotidyltransferase activity"/>
    <property type="evidence" value="ECO:0007669"/>
    <property type="project" value="UniProtKB-KW"/>
</dbReference>
<dbReference type="EMBL" id="CP019344">
    <property type="protein sequence ID" value="ARN79290.1"/>
    <property type="molecule type" value="Genomic_DNA"/>
</dbReference>
<dbReference type="PANTHER" id="PTHR22572">
    <property type="entry name" value="SUGAR-1-PHOSPHATE GUANYL TRANSFERASE"/>
    <property type="match status" value="1"/>
</dbReference>
<dbReference type="Gene3D" id="3.90.550.10">
    <property type="entry name" value="Spore Coat Polysaccharide Biosynthesis Protein SpsA, Chain A"/>
    <property type="match status" value="1"/>
</dbReference>
<keyword evidence="6" id="KW-1185">Reference proteome</keyword>
<dbReference type="Gene3D" id="3.10.580.10">
    <property type="entry name" value="CBS-domain"/>
    <property type="match status" value="1"/>
</dbReference>
<keyword evidence="5" id="KW-0808">Transferase</keyword>
<proteinExistence type="predicted"/>
<feature type="domain" description="CBS" evidence="2">
    <location>
        <begin position="8"/>
        <end position="53"/>
    </location>
</feature>
<dbReference type="RefSeq" id="WP_085765320.1">
    <property type="nucleotide sequence ID" value="NZ_CP019344.1"/>
</dbReference>
<evidence type="ECO:0000313" key="6">
    <source>
        <dbReference type="Proteomes" id="UP000193431"/>
    </source>
</evidence>
<evidence type="ECO:0000259" key="1">
    <source>
        <dbReference type="Pfam" id="PF00483"/>
    </source>
</evidence>
<keyword evidence="5" id="KW-0548">Nucleotidyltransferase</keyword>
<dbReference type="SUPFAM" id="SSF54631">
    <property type="entry name" value="CBS-domain pair"/>
    <property type="match status" value="1"/>
</dbReference>
<dbReference type="Pfam" id="PF00483">
    <property type="entry name" value="NTP_transferase"/>
    <property type="match status" value="1"/>
</dbReference>
<dbReference type="InterPro" id="IPR029044">
    <property type="entry name" value="Nucleotide-diphossugar_trans"/>
</dbReference>
<dbReference type="CDD" id="cd06426">
    <property type="entry name" value="NTP_transferase_like_2"/>
    <property type="match status" value="1"/>
</dbReference>
<evidence type="ECO:0000259" key="2">
    <source>
        <dbReference type="Pfam" id="PF00571"/>
    </source>
</evidence>
<dbReference type="InterPro" id="IPR000644">
    <property type="entry name" value="CBS_dom"/>
</dbReference>
<dbReference type="Proteomes" id="UP000193431">
    <property type="component" value="Chromosome"/>
</dbReference>
<organism evidence="5 6">
    <name type="scientific">Nonlabens spongiae</name>
    <dbReference type="NCBI Taxonomy" id="331648"/>
    <lineage>
        <taxon>Bacteria</taxon>
        <taxon>Pseudomonadati</taxon>
        <taxon>Bacteroidota</taxon>
        <taxon>Flavobacteriia</taxon>
        <taxon>Flavobacteriales</taxon>
        <taxon>Flavobacteriaceae</taxon>
        <taxon>Nonlabens</taxon>
    </lineage>
</organism>